<dbReference type="PROSITE" id="PS50943">
    <property type="entry name" value="HTH_CROC1"/>
    <property type="match status" value="1"/>
</dbReference>
<dbReference type="SMART" id="SM00530">
    <property type="entry name" value="HTH_XRE"/>
    <property type="match status" value="1"/>
</dbReference>
<dbReference type="CDD" id="cd00093">
    <property type="entry name" value="HTH_XRE"/>
    <property type="match status" value="1"/>
</dbReference>
<dbReference type="InterPro" id="IPR010982">
    <property type="entry name" value="Lambda_DNA-bd_dom_sf"/>
</dbReference>
<protein>
    <submittedName>
        <fullName evidence="3">Helix-turn-helix domain-containing protein</fullName>
    </submittedName>
</protein>
<sequence length="96" mass="10891">MAFHQDYLGIKQPAVGQLIRELRQTLKLTQEKFAAQLGVSFPTINRWENGHATPSPLALKQLETLLNQLAESPDRALQESSQAIQRKYLPPRRLNA</sequence>
<dbReference type="InterPro" id="IPR001387">
    <property type="entry name" value="Cro/C1-type_HTH"/>
</dbReference>
<keyword evidence="1" id="KW-0238">DNA-binding</keyword>
<dbReference type="InterPro" id="IPR050807">
    <property type="entry name" value="TransReg_Diox_bact_type"/>
</dbReference>
<dbReference type="EMBL" id="JAMPKX010000014">
    <property type="protein sequence ID" value="MEP0949656.1"/>
    <property type="molecule type" value="Genomic_DNA"/>
</dbReference>
<keyword evidence="4" id="KW-1185">Reference proteome</keyword>
<dbReference type="SUPFAM" id="SSF47413">
    <property type="entry name" value="lambda repressor-like DNA-binding domains"/>
    <property type="match status" value="1"/>
</dbReference>
<organism evidence="3 4">
    <name type="scientific">Leptolyngbya subtilissima DQ-A4</name>
    <dbReference type="NCBI Taxonomy" id="2933933"/>
    <lineage>
        <taxon>Bacteria</taxon>
        <taxon>Bacillati</taxon>
        <taxon>Cyanobacteriota</taxon>
        <taxon>Cyanophyceae</taxon>
        <taxon>Leptolyngbyales</taxon>
        <taxon>Leptolyngbyaceae</taxon>
        <taxon>Leptolyngbya group</taxon>
        <taxon>Leptolyngbya</taxon>
    </lineage>
</organism>
<dbReference type="PANTHER" id="PTHR46797:SF1">
    <property type="entry name" value="METHYLPHOSPHONATE SYNTHASE"/>
    <property type="match status" value="1"/>
</dbReference>
<evidence type="ECO:0000313" key="3">
    <source>
        <dbReference type="EMBL" id="MEP0949656.1"/>
    </source>
</evidence>
<dbReference type="Pfam" id="PF01381">
    <property type="entry name" value="HTH_3"/>
    <property type="match status" value="1"/>
</dbReference>
<name>A0ABV0KA51_9CYAN</name>
<accession>A0ABV0KA51</accession>
<evidence type="ECO:0000259" key="2">
    <source>
        <dbReference type="PROSITE" id="PS50943"/>
    </source>
</evidence>
<proteinExistence type="predicted"/>
<dbReference type="PANTHER" id="PTHR46797">
    <property type="entry name" value="HTH-TYPE TRANSCRIPTIONAL REGULATOR"/>
    <property type="match status" value="1"/>
</dbReference>
<dbReference type="Gene3D" id="1.10.260.40">
    <property type="entry name" value="lambda repressor-like DNA-binding domains"/>
    <property type="match status" value="1"/>
</dbReference>
<feature type="domain" description="HTH cro/C1-type" evidence="2">
    <location>
        <begin position="19"/>
        <end position="72"/>
    </location>
</feature>
<dbReference type="Proteomes" id="UP001482513">
    <property type="component" value="Unassembled WGS sequence"/>
</dbReference>
<gene>
    <name evidence="3" type="ORF">NC992_22450</name>
</gene>
<evidence type="ECO:0000313" key="4">
    <source>
        <dbReference type="Proteomes" id="UP001482513"/>
    </source>
</evidence>
<reference evidence="3 4" key="1">
    <citation type="submission" date="2022-04" db="EMBL/GenBank/DDBJ databases">
        <title>Positive selection, recombination, and allopatry shape intraspecific diversity of widespread and dominant cyanobacteria.</title>
        <authorList>
            <person name="Wei J."/>
            <person name="Shu W."/>
            <person name="Hu C."/>
        </authorList>
    </citation>
    <scope>NUCLEOTIDE SEQUENCE [LARGE SCALE GENOMIC DNA]</scope>
    <source>
        <strain evidence="3 4">DQ-A4</strain>
    </source>
</reference>
<evidence type="ECO:0000256" key="1">
    <source>
        <dbReference type="ARBA" id="ARBA00023125"/>
    </source>
</evidence>
<comment type="caution">
    <text evidence="3">The sequence shown here is derived from an EMBL/GenBank/DDBJ whole genome shotgun (WGS) entry which is preliminary data.</text>
</comment>